<protein>
    <submittedName>
        <fullName evidence="2">Uncharacterized protein</fullName>
    </submittedName>
</protein>
<gene>
    <name evidence="2" type="ORF">E2C01_079320</name>
</gene>
<dbReference type="Proteomes" id="UP000324222">
    <property type="component" value="Unassembled WGS sequence"/>
</dbReference>
<accession>A0A5B7IVA5</accession>
<dbReference type="EMBL" id="VSRR010065800">
    <property type="protein sequence ID" value="MPC84578.1"/>
    <property type="molecule type" value="Genomic_DNA"/>
</dbReference>
<feature type="region of interest" description="Disordered" evidence="1">
    <location>
        <begin position="1"/>
        <end position="24"/>
    </location>
</feature>
<sequence>MGEQGLLPRVLPKGGGDDPSPVLWPPWRPSVPPDGGRFRPFIHLFLSSAWPLIPPPSICFSFSLFLPRSLAANDLTLFDPM</sequence>
<name>A0A5B7IVA5_PORTR</name>
<organism evidence="2 3">
    <name type="scientific">Portunus trituberculatus</name>
    <name type="common">Swimming crab</name>
    <name type="synonym">Neptunus trituberculatus</name>
    <dbReference type="NCBI Taxonomy" id="210409"/>
    <lineage>
        <taxon>Eukaryota</taxon>
        <taxon>Metazoa</taxon>
        <taxon>Ecdysozoa</taxon>
        <taxon>Arthropoda</taxon>
        <taxon>Crustacea</taxon>
        <taxon>Multicrustacea</taxon>
        <taxon>Malacostraca</taxon>
        <taxon>Eumalacostraca</taxon>
        <taxon>Eucarida</taxon>
        <taxon>Decapoda</taxon>
        <taxon>Pleocyemata</taxon>
        <taxon>Brachyura</taxon>
        <taxon>Eubrachyura</taxon>
        <taxon>Portunoidea</taxon>
        <taxon>Portunidae</taxon>
        <taxon>Portuninae</taxon>
        <taxon>Portunus</taxon>
    </lineage>
</organism>
<evidence type="ECO:0000313" key="3">
    <source>
        <dbReference type="Proteomes" id="UP000324222"/>
    </source>
</evidence>
<evidence type="ECO:0000256" key="1">
    <source>
        <dbReference type="SAM" id="MobiDB-lite"/>
    </source>
</evidence>
<keyword evidence="3" id="KW-1185">Reference proteome</keyword>
<comment type="caution">
    <text evidence="2">The sequence shown here is derived from an EMBL/GenBank/DDBJ whole genome shotgun (WGS) entry which is preliminary data.</text>
</comment>
<proteinExistence type="predicted"/>
<evidence type="ECO:0000313" key="2">
    <source>
        <dbReference type="EMBL" id="MPC84578.1"/>
    </source>
</evidence>
<dbReference type="AlphaFoldDB" id="A0A5B7IVA5"/>
<reference evidence="2 3" key="1">
    <citation type="submission" date="2019-05" db="EMBL/GenBank/DDBJ databases">
        <title>Another draft genome of Portunus trituberculatus and its Hox gene families provides insights of decapod evolution.</title>
        <authorList>
            <person name="Jeong J.-H."/>
            <person name="Song I."/>
            <person name="Kim S."/>
            <person name="Choi T."/>
            <person name="Kim D."/>
            <person name="Ryu S."/>
            <person name="Kim W."/>
        </authorList>
    </citation>
    <scope>NUCLEOTIDE SEQUENCE [LARGE SCALE GENOMIC DNA]</scope>
    <source>
        <tissue evidence="2">Muscle</tissue>
    </source>
</reference>